<gene>
    <name evidence="1" type="ORF">BANT918_02371</name>
</gene>
<evidence type="ECO:0000313" key="1">
    <source>
        <dbReference type="EMBL" id="SMX97913.1"/>
    </source>
</evidence>
<protein>
    <submittedName>
        <fullName evidence="1">Uncharacterized protein</fullName>
    </submittedName>
</protein>
<sequence length="55" mass="6039">MDSVSHSLTLQQAFERNQLALSILSHRQDERAVEQAISALKGASVEELMAREGDA</sequence>
<name>A0A2H1KDT0_9MICO</name>
<dbReference type="RefSeq" id="WP_167389461.1">
    <property type="nucleotide sequence ID" value="NZ_FXZD01000007.1"/>
</dbReference>
<dbReference type="AlphaFoldDB" id="A0A2H1KDT0"/>
<proteinExistence type="predicted"/>
<accession>A0A2H1KDT0</accession>
<organism evidence="1 2">
    <name type="scientific">Brevibacterium antiquum CNRZ 918</name>
    <dbReference type="NCBI Taxonomy" id="1255637"/>
    <lineage>
        <taxon>Bacteria</taxon>
        <taxon>Bacillati</taxon>
        <taxon>Actinomycetota</taxon>
        <taxon>Actinomycetes</taxon>
        <taxon>Micrococcales</taxon>
        <taxon>Brevibacteriaceae</taxon>
        <taxon>Brevibacterium</taxon>
    </lineage>
</organism>
<evidence type="ECO:0000313" key="2">
    <source>
        <dbReference type="Proteomes" id="UP000234433"/>
    </source>
</evidence>
<reference evidence="1 2" key="1">
    <citation type="submission" date="2017-03" db="EMBL/GenBank/DDBJ databases">
        <authorList>
            <person name="Afonso C.L."/>
            <person name="Miller P.J."/>
            <person name="Scott M.A."/>
            <person name="Spackman E."/>
            <person name="Goraichik I."/>
            <person name="Dimitrov K.M."/>
            <person name="Suarez D.L."/>
            <person name="Swayne D.E."/>
        </authorList>
    </citation>
    <scope>NUCLEOTIDE SEQUENCE [LARGE SCALE GENOMIC DNA]</scope>
    <source>
        <strain evidence="1 2">CNRZ 918</strain>
    </source>
</reference>
<dbReference type="Proteomes" id="UP000234433">
    <property type="component" value="Unassembled WGS sequence"/>
</dbReference>
<dbReference type="EMBL" id="FXZD01000007">
    <property type="protein sequence ID" value="SMX97913.1"/>
    <property type="molecule type" value="Genomic_DNA"/>
</dbReference>